<dbReference type="PANTHER" id="PTHR36445">
    <property type="entry name" value="GTP CYCLOHYDROLASE MPTA"/>
    <property type="match status" value="1"/>
</dbReference>
<dbReference type="Pfam" id="PF02649">
    <property type="entry name" value="GCHY-1"/>
    <property type="match status" value="1"/>
</dbReference>
<dbReference type="KEGG" id="uam:UABAM_05519"/>
<accession>A0A5S9IT30</accession>
<evidence type="ECO:0000313" key="3">
    <source>
        <dbReference type="EMBL" id="BBM87116.1"/>
    </source>
</evidence>
<dbReference type="AlphaFoldDB" id="A0A5S9IT30"/>
<dbReference type="InterPro" id="IPR003801">
    <property type="entry name" value="GTP_cyclohydrolase_FolE2/MptA"/>
</dbReference>
<keyword evidence="1 2" id="KW-0378">Hydrolase</keyword>
<comment type="catalytic activity">
    <reaction evidence="2">
        <text>GTP + H2O = 7,8-dihydroneopterin 3'-triphosphate + formate + H(+)</text>
        <dbReference type="Rhea" id="RHEA:17473"/>
        <dbReference type="ChEBI" id="CHEBI:15377"/>
        <dbReference type="ChEBI" id="CHEBI:15378"/>
        <dbReference type="ChEBI" id="CHEBI:15740"/>
        <dbReference type="ChEBI" id="CHEBI:37565"/>
        <dbReference type="ChEBI" id="CHEBI:58462"/>
        <dbReference type="EC" id="3.5.4.16"/>
    </reaction>
</comment>
<dbReference type="NCBIfam" id="NF010200">
    <property type="entry name" value="PRK13674.1-1"/>
    <property type="match status" value="1"/>
</dbReference>
<feature type="site" description="May be catalytically important" evidence="2">
    <location>
        <position position="147"/>
    </location>
</feature>
<evidence type="ECO:0000313" key="4">
    <source>
        <dbReference type="Proteomes" id="UP000326354"/>
    </source>
</evidence>
<dbReference type="InterPro" id="IPR022838">
    <property type="entry name" value="GTP_cyclohydrolase_FolE2"/>
</dbReference>
<name>A0A5S9IT30_UABAM</name>
<evidence type="ECO:0000256" key="1">
    <source>
        <dbReference type="ARBA" id="ARBA00022801"/>
    </source>
</evidence>
<dbReference type="EMBL" id="AP019860">
    <property type="protein sequence ID" value="BBM87116.1"/>
    <property type="molecule type" value="Genomic_DNA"/>
</dbReference>
<proteinExistence type="inferred from homology"/>
<protein>
    <recommendedName>
        <fullName evidence="2">GTP cyclohydrolase FolE2</fullName>
        <ecNumber evidence="2">3.5.4.16</ecNumber>
    </recommendedName>
</protein>
<comment type="function">
    <text evidence="2">Converts GTP to 7,8-dihydroneopterin triphosphate.</text>
</comment>
<evidence type="ECO:0000256" key="2">
    <source>
        <dbReference type="HAMAP-Rule" id="MF_01527"/>
    </source>
</evidence>
<gene>
    <name evidence="2" type="primary">folE2</name>
    <name evidence="3" type="ORF">UABAM_05519</name>
</gene>
<reference evidence="3 4" key="1">
    <citation type="submission" date="2019-08" db="EMBL/GenBank/DDBJ databases">
        <title>Complete genome sequence of Candidatus Uab amorphum.</title>
        <authorList>
            <person name="Shiratori T."/>
            <person name="Suzuki S."/>
            <person name="Kakizawa Y."/>
            <person name="Ishida K."/>
        </authorList>
    </citation>
    <scope>NUCLEOTIDE SEQUENCE [LARGE SCALE GENOMIC DNA]</scope>
    <source>
        <strain evidence="3 4">SRT547</strain>
    </source>
</reference>
<dbReference type="PANTHER" id="PTHR36445:SF1">
    <property type="entry name" value="GTP CYCLOHYDROLASE MPTA"/>
    <property type="match status" value="1"/>
</dbReference>
<comment type="pathway">
    <text evidence="2">Cofactor biosynthesis; 7,8-dihydroneopterin triphosphate biosynthesis; 7,8-dihydroneopterin triphosphate from GTP: step 1/1.</text>
</comment>
<dbReference type="RefSeq" id="WP_151971144.1">
    <property type="nucleotide sequence ID" value="NZ_AP019860.1"/>
</dbReference>
<dbReference type="Proteomes" id="UP000326354">
    <property type="component" value="Chromosome"/>
</dbReference>
<comment type="similarity">
    <text evidence="2">Belongs to the GTP cyclohydrolase IV family.</text>
</comment>
<dbReference type="EC" id="3.5.4.16" evidence="2"/>
<dbReference type="GO" id="GO:0003934">
    <property type="term" value="F:GTP cyclohydrolase I activity"/>
    <property type="evidence" value="ECO:0007669"/>
    <property type="project" value="UniProtKB-UniRule"/>
</dbReference>
<dbReference type="OrthoDB" id="9774824at2"/>
<sequence length="257" mass="29766">MRDVQNSHDNRKIPIKKVGVKDLRYPIEVLDKNNEYQSTIANISMYVDLPHHFKGTHMSRFVEILNEYRGEVTLRNINQLLGKMTDQLNSDCAHVEIDFAYFISKIAPVSKRKSLLDYNCSFIASYSKQDQQYNNILQVKTPVTTLCPCSKEISKYGAHNQRAIVTIQVKYSDFVWIEELIEIAESSASSPLYTLLKREDEKYVTEKAYDKPVFVEDLVRNAAVLLNQDPRILWYRVESENFESIHNHSAYAMVESG</sequence>
<organism evidence="3 4">
    <name type="scientific">Uabimicrobium amorphum</name>
    <dbReference type="NCBI Taxonomy" id="2596890"/>
    <lineage>
        <taxon>Bacteria</taxon>
        <taxon>Pseudomonadati</taxon>
        <taxon>Planctomycetota</taxon>
        <taxon>Candidatus Uabimicrobiia</taxon>
        <taxon>Candidatus Uabimicrobiales</taxon>
        <taxon>Candidatus Uabimicrobiaceae</taxon>
        <taxon>Candidatus Uabimicrobium</taxon>
    </lineage>
</organism>
<dbReference type="GO" id="GO:0046654">
    <property type="term" value="P:tetrahydrofolate biosynthetic process"/>
    <property type="evidence" value="ECO:0007669"/>
    <property type="project" value="UniProtKB-UniRule"/>
</dbReference>
<dbReference type="HAMAP" id="MF_01527_B">
    <property type="entry name" value="GTP_cyclohydrol_B"/>
    <property type="match status" value="1"/>
</dbReference>
<dbReference type="Gene3D" id="3.10.270.10">
    <property type="entry name" value="Urate Oxidase"/>
    <property type="match status" value="1"/>
</dbReference>
<keyword evidence="4" id="KW-1185">Reference proteome</keyword>
<dbReference type="UniPathway" id="UPA00848">
    <property type="reaction ID" value="UER00151"/>
</dbReference>